<evidence type="ECO:0000313" key="1">
    <source>
        <dbReference type="EMBL" id="KAG2470666.1"/>
    </source>
</evidence>
<dbReference type="PANTHER" id="PTHR21446:SF6">
    <property type="entry name" value="MITOCHONDRIAL ANTIVIRAL-SIGNALING PROTEIN"/>
    <property type="match status" value="1"/>
</dbReference>
<keyword evidence="2" id="KW-1185">Reference proteome</keyword>
<gene>
    <name evidence="1" type="primary">Zmym2_1</name>
    <name evidence="1" type="ORF">GTO96_0006150</name>
</gene>
<comment type="caution">
    <text evidence="1">The sequence shown here is derived from an EMBL/GenBank/DDBJ whole genome shotgun (WGS) entry which is preliminary data.</text>
</comment>
<feature type="non-terminal residue" evidence="1">
    <location>
        <position position="730"/>
    </location>
</feature>
<reference evidence="1 2" key="1">
    <citation type="journal article" date="2021" name="Cell">
        <title>Tracing the genetic footprints of vertebrate landing in non-teleost ray-finned fishes.</title>
        <authorList>
            <person name="Bi X."/>
            <person name="Wang K."/>
            <person name="Yang L."/>
            <person name="Pan H."/>
            <person name="Jiang H."/>
            <person name="Wei Q."/>
            <person name="Fang M."/>
            <person name="Yu H."/>
            <person name="Zhu C."/>
            <person name="Cai Y."/>
            <person name="He Y."/>
            <person name="Gan X."/>
            <person name="Zeng H."/>
            <person name="Yu D."/>
            <person name="Zhu Y."/>
            <person name="Jiang H."/>
            <person name="Qiu Q."/>
            <person name="Yang H."/>
            <person name="Zhang Y.E."/>
            <person name="Wang W."/>
            <person name="Zhu M."/>
            <person name="He S."/>
            <person name="Zhang G."/>
        </authorList>
    </citation>
    <scope>NUCLEOTIDE SEQUENCE [LARGE SCALE GENOMIC DNA]</scope>
    <source>
        <strain evidence="1">Bchr_013</strain>
    </source>
</reference>
<name>A0A8X8BX10_POLSE</name>
<dbReference type="PANTHER" id="PTHR21446">
    <property type="entry name" value="DUF3504 DOMAIN-CONTAINING PROTEIN"/>
    <property type="match status" value="1"/>
</dbReference>
<dbReference type="OrthoDB" id="2434995at2759"/>
<organism evidence="1 2">
    <name type="scientific">Polypterus senegalus</name>
    <name type="common">Senegal bichir</name>
    <dbReference type="NCBI Taxonomy" id="55291"/>
    <lineage>
        <taxon>Eukaryota</taxon>
        <taxon>Metazoa</taxon>
        <taxon>Chordata</taxon>
        <taxon>Craniata</taxon>
        <taxon>Vertebrata</taxon>
        <taxon>Euteleostomi</taxon>
        <taxon>Actinopterygii</taxon>
        <taxon>Polypteriformes</taxon>
        <taxon>Polypteridae</taxon>
        <taxon>Polypterus</taxon>
    </lineage>
</organism>
<dbReference type="Proteomes" id="UP000886611">
    <property type="component" value="Unassembled WGS sequence"/>
</dbReference>
<accession>A0A8X8BX10</accession>
<dbReference type="AlphaFoldDB" id="A0A8X8BX10"/>
<sequence length="730" mass="81393">MEEEGVANVFTPEINSVIEENDAKNTKIVIKTALSVFSEYLRRRDVRMEAVASSESAELDRLLRDFYAEVRKPNGDYYAKKSLVTLRYGLYKHFLRHTKKDIIRDPAFGQSNLMFSEMMTKLKKEGKADVKHKAPITKEDLQLLYRSMDMGTPVGLQHKVFIDIMLYLCIRGRENLREFQQDEFHVKNDSHGARYVCSRIFHFTKNSRGATAESQPRMYEIKGSPTCPVSSFEKYLGKLNPANPSFWQKAKPTIPSEGKPWYTNQAIGKNALGTFMRTISEHYQLPRLYTNHCLRAASITALDKYGLGAQHVLIVNEQSTEKHLAECSKRAGANLNKLFGFGPVREAPPSRMFISAPSTSDVRSILEKASSRNYTNIEVKQIPLIESNVETSNVKSLNKVLYVSPVIVKQEEIVVKEEAMEGCEEYTGNTSVREGNCLSPDKEIAEGRTPQGDAVLPSNVRSRLAGPSMSARMASVKPLDNSKQFMNFTMKETQPSVQLKRVSSTQIESECPGKIKPVKSTTTLNSQTALPSTMTGFLATQSTAGRSLPPNGIVNKLIGLKPSTFMAQKMSSCLSNVQPSVLALVGPSSVNMNSSRKVCNAGTFPVNSSLAHRIVRSTIRSHKEPHIVVLQKPQTLLNKDAEDPTGTFKNNVRILLSFWQTIGMLAANTSPDLITQFLDILLQQNANRLSPHVQNLVQDLCGQLQLSTPLTDLGLLTEGLKRLCRDVKLE</sequence>
<protein>
    <submittedName>
        <fullName evidence="1">ZMYM2 protein</fullName>
    </submittedName>
</protein>
<proteinExistence type="predicted"/>
<feature type="non-terminal residue" evidence="1">
    <location>
        <position position="1"/>
    </location>
</feature>
<evidence type="ECO:0000313" key="2">
    <source>
        <dbReference type="Proteomes" id="UP000886611"/>
    </source>
</evidence>
<dbReference type="InterPro" id="IPR052787">
    <property type="entry name" value="MAVS"/>
</dbReference>
<dbReference type="EMBL" id="JAATIS010000094">
    <property type="protein sequence ID" value="KAG2470666.1"/>
    <property type="molecule type" value="Genomic_DNA"/>
</dbReference>